<gene>
    <name evidence="2" type="ORF">CSSPTR1EN2_LOCUS5193</name>
</gene>
<protein>
    <submittedName>
        <fullName evidence="2">Uncharacterized protein</fullName>
    </submittedName>
</protein>
<reference evidence="2" key="1">
    <citation type="submission" date="2024-02" db="EMBL/GenBank/DDBJ databases">
        <authorList>
            <consortium name="ELIXIR-Norway"/>
            <consortium name="Elixir Norway"/>
        </authorList>
    </citation>
    <scope>NUCLEOTIDE SEQUENCE</scope>
</reference>
<accession>A0ABP0TMR4</accession>
<feature type="region of interest" description="Disordered" evidence="1">
    <location>
        <begin position="40"/>
        <end position="67"/>
    </location>
</feature>
<organism evidence="2 3">
    <name type="scientific">Sphagnum troendelagicum</name>
    <dbReference type="NCBI Taxonomy" id="128251"/>
    <lineage>
        <taxon>Eukaryota</taxon>
        <taxon>Viridiplantae</taxon>
        <taxon>Streptophyta</taxon>
        <taxon>Embryophyta</taxon>
        <taxon>Bryophyta</taxon>
        <taxon>Sphagnophytina</taxon>
        <taxon>Sphagnopsida</taxon>
        <taxon>Sphagnales</taxon>
        <taxon>Sphagnaceae</taxon>
        <taxon>Sphagnum</taxon>
    </lineage>
</organism>
<keyword evidence="3" id="KW-1185">Reference proteome</keyword>
<evidence type="ECO:0000256" key="1">
    <source>
        <dbReference type="SAM" id="MobiDB-lite"/>
    </source>
</evidence>
<sequence>MKNYQVAALMQLVDARKIDHGVSGEMISSDGSEDKAFHIISCPDGGSSKWNPPQKPPPKPKTGASQNVSLDIHLLPGVELKFRSEKLS</sequence>
<dbReference type="EMBL" id="OZ019904">
    <property type="protein sequence ID" value="CAK9199951.1"/>
    <property type="molecule type" value="Genomic_DNA"/>
</dbReference>
<name>A0ABP0TMR4_9BRYO</name>
<evidence type="ECO:0000313" key="3">
    <source>
        <dbReference type="Proteomes" id="UP001497512"/>
    </source>
</evidence>
<evidence type="ECO:0000313" key="2">
    <source>
        <dbReference type="EMBL" id="CAK9199951.1"/>
    </source>
</evidence>
<proteinExistence type="predicted"/>
<dbReference type="Proteomes" id="UP001497512">
    <property type="component" value="Chromosome 12"/>
</dbReference>